<evidence type="ECO:0000256" key="1">
    <source>
        <dbReference type="SAM" id="SignalP"/>
    </source>
</evidence>
<feature type="signal peptide" evidence="1">
    <location>
        <begin position="1"/>
        <end position="22"/>
    </location>
</feature>
<dbReference type="RefSeq" id="WP_188661059.1">
    <property type="nucleotide sequence ID" value="NZ_BMKC01000001.1"/>
</dbReference>
<reference evidence="3" key="1">
    <citation type="journal article" date="2019" name="Int. J. Syst. Evol. Microbiol.">
        <title>The Global Catalogue of Microorganisms (GCM) 10K type strain sequencing project: providing services to taxonomists for standard genome sequencing and annotation.</title>
        <authorList>
            <consortium name="The Broad Institute Genomics Platform"/>
            <consortium name="The Broad Institute Genome Sequencing Center for Infectious Disease"/>
            <person name="Wu L."/>
            <person name="Ma J."/>
        </authorList>
    </citation>
    <scope>NUCLEOTIDE SEQUENCE [LARGE SCALE GENOMIC DNA]</scope>
    <source>
        <strain evidence="3">CGMCC 1.15905</strain>
    </source>
</reference>
<accession>A0ABQ1HC35</accession>
<protein>
    <submittedName>
        <fullName evidence="2">Uncharacterized protein</fullName>
    </submittedName>
</protein>
<evidence type="ECO:0000313" key="2">
    <source>
        <dbReference type="EMBL" id="GGA70329.1"/>
    </source>
</evidence>
<evidence type="ECO:0000313" key="3">
    <source>
        <dbReference type="Proteomes" id="UP000623419"/>
    </source>
</evidence>
<sequence>MNRLLHWACLALLALAPAVSLANNPQRVDDSASQVLGGLVRMQWLDAAPGNGNLMAGQVTVLVRLDTSPWLGRNVRIYQVLAKQATPVRVEWSARGPLLPGAFSDGERALVYAGPVTEGSLSDTFVLTIFADGNLLERPEVLDFYFEIELEGQ</sequence>
<keyword evidence="3" id="KW-1185">Reference proteome</keyword>
<organism evidence="2 3">
    <name type="scientific">Arenimonas soli</name>
    <dbReference type="NCBI Taxonomy" id="2269504"/>
    <lineage>
        <taxon>Bacteria</taxon>
        <taxon>Pseudomonadati</taxon>
        <taxon>Pseudomonadota</taxon>
        <taxon>Gammaproteobacteria</taxon>
        <taxon>Lysobacterales</taxon>
        <taxon>Lysobacteraceae</taxon>
        <taxon>Arenimonas</taxon>
    </lineage>
</organism>
<name>A0ABQ1HC35_9GAMM</name>
<feature type="chain" id="PRO_5047320728" evidence="1">
    <location>
        <begin position="23"/>
        <end position="153"/>
    </location>
</feature>
<comment type="caution">
    <text evidence="2">The sequence shown here is derived from an EMBL/GenBank/DDBJ whole genome shotgun (WGS) entry which is preliminary data.</text>
</comment>
<keyword evidence="1" id="KW-0732">Signal</keyword>
<gene>
    <name evidence="2" type="ORF">GCM10011521_05570</name>
</gene>
<dbReference type="Proteomes" id="UP000623419">
    <property type="component" value="Unassembled WGS sequence"/>
</dbReference>
<dbReference type="EMBL" id="BMKC01000001">
    <property type="protein sequence ID" value="GGA70329.1"/>
    <property type="molecule type" value="Genomic_DNA"/>
</dbReference>
<proteinExistence type="predicted"/>